<accession>F2WL73</accession>
<protein>
    <submittedName>
        <fullName evidence="1">Uncharacterized protein</fullName>
    </submittedName>
</protein>
<sequence>MQKFLNDQEYVSFHVSIREPSLEEQKNRFLSCETPNILRIDNKLLEKVWYLMSGGDHNELLYYSCVNEDVERFGILTCGKGDSKYLARNDWDTFHLSIEFYRKLFDKGMFSPRKYFETVEGEQPEAEGALNAAFVLSGILEHLKNKK</sequence>
<name>F2WL73_9VIRU</name>
<evidence type="ECO:0000313" key="1">
    <source>
        <dbReference type="EMBL" id="AEA06996.1"/>
    </source>
</evidence>
<keyword evidence="2" id="KW-1185">Reference proteome</keyword>
<dbReference type="KEGG" id="vg:10399728"/>
<dbReference type="Proteomes" id="UP000203366">
    <property type="component" value="Segment"/>
</dbReference>
<organism evidence="1 2">
    <name type="scientific">Lausannevirus</name>
    <dbReference type="NCBI Taxonomy" id="999883"/>
    <lineage>
        <taxon>Viruses</taxon>
        <taxon>Varidnaviria</taxon>
        <taxon>Bamfordvirae</taxon>
        <taxon>Nucleocytoviricota</taxon>
        <taxon>Megaviricetes</taxon>
        <taxon>Pimascovirales</taxon>
        <taxon>Pimascovirales incertae sedis</taxon>
        <taxon>Marseilleviridae</taxon>
        <taxon>Losannavirus</taxon>
        <taxon>Losannavirus lausannense</taxon>
    </lineage>
</organism>
<dbReference type="GeneID" id="10399728"/>
<dbReference type="EMBL" id="HQ113105">
    <property type="protein sequence ID" value="AEA06996.1"/>
    <property type="molecule type" value="Genomic_DNA"/>
</dbReference>
<reference evidence="1 2" key="1">
    <citation type="journal article" date="2011" name="Environ. Microbiol.">
        <title>Lausannevirus, a giant amoebal virus encoding histone doublets.</title>
        <authorList>
            <person name="Thomas V."/>
            <person name="Bertelli C."/>
            <person name="Collyn F."/>
            <person name="Casson N."/>
            <person name="Telenti A."/>
            <person name="Goesmann A."/>
            <person name="Croxatto A."/>
            <person name="Greub G."/>
        </authorList>
    </citation>
    <scope>NUCLEOTIDE SEQUENCE [LARGE SCALE GENOMIC DNA]</scope>
    <source>
        <strain evidence="1">7715</strain>
    </source>
</reference>
<dbReference type="OrthoDB" id="37937at10239"/>
<gene>
    <name evidence="1" type="ORF">LAU_0145</name>
</gene>
<evidence type="ECO:0000313" key="2">
    <source>
        <dbReference type="Proteomes" id="UP000203366"/>
    </source>
</evidence>
<dbReference type="RefSeq" id="YP_004347108.1">
    <property type="nucleotide sequence ID" value="NC_015326.1"/>
</dbReference>
<proteinExistence type="predicted"/>